<accession>A0A016WYR9</accession>
<name>A0A016WYR9_9BILA</name>
<dbReference type="Proteomes" id="UP000024635">
    <property type="component" value="Unassembled WGS sequence"/>
</dbReference>
<keyword evidence="2" id="KW-1185">Reference proteome</keyword>
<proteinExistence type="predicted"/>
<dbReference type="EMBL" id="JARK01000052">
    <property type="protein sequence ID" value="EYC44731.1"/>
    <property type="molecule type" value="Genomic_DNA"/>
</dbReference>
<evidence type="ECO:0000313" key="1">
    <source>
        <dbReference type="EMBL" id="EYC44731.1"/>
    </source>
</evidence>
<protein>
    <submittedName>
        <fullName evidence="1">Uncharacterized protein</fullName>
    </submittedName>
</protein>
<reference evidence="2" key="1">
    <citation type="journal article" date="2015" name="Nat. Genet.">
        <title>The genome and transcriptome of the zoonotic hookworm Ancylostoma ceylanicum identify infection-specific gene families.</title>
        <authorList>
            <person name="Schwarz E.M."/>
            <person name="Hu Y."/>
            <person name="Antoshechkin I."/>
            <person name="Miller M.M."/>
            <person name="Sternberg P.W."/>
            <person name="Aroian R.V."/>
        </authorList>
    </citation>
    <scope>NUCLEOTIDE SEQUENCE</scope>
    <source>
        <strain evidence="2">HY135</strain>
    </source>
</reference>
<evidence type="ECO:0000313" key="2">
    <source>
        <dbReference type="Proteomes" id="UP000024635"/>
    </source>
</evidence>
<organism evidence="1 2">
    <name type="scientific">Ancylostoma ceylanicum</name>
    <dbReference type="NCBI Taxonomy" id="53326"/>
    <lineage>
        <taxon>Eukaryota</taxon>
        <taxon>Metazoa</taxon>
        <taxon>Ecdysozoa</taxon>
        <taxon>Nematoda</taxon>
        <taxon>Chromadorea</taxon>
        <taxon>Rhabditida</taxon>
        <taxon>Rhabditina</taxon>
        <taxon>Rhabditomorpha</taxon>
        <taxon>Strongyloidea</taxon>
        <taxon>Ancylostomatidae</taxon>
        <taxon>Ancylostomatinae</taxon>
        <taxon>Ancylostoma</taxon>
    </lineage>
</organism>
<dbReference type="InterPro" id="IPR035126">
    <property type="entry name" value="SCVP"/>
</dbReference>
<sequence>MIHSGYGHIEDLYEKMETVFDDYERANNFWFTRKTLKRQEGYNSNGLLKAQYELKKVDCLQFQKFLLSIRSNRYHLRNVHVFCGSYTYTLCMAFECPQEESRKLMKKI</sequence>
<gene>
    <name evidence="1" type="primary">Acey_s0452.g1702</name>
    <name evidence="1" type="ORF">Y032_0452g1702</name>
</gene>
<dbReference type="AlphaFoldDB" id="A0A016WYR9"/>
<comment type="caution">
    <text evidence="1">The sequence shown here is derived from an EMBL/GenBank/DDBJ whole genome shotgun (WGS) entry which is preliminary data.</text>
</comment>
<dbReference type="Pfam" id="PF17619">
    <property type="entry name" value="SCVP"/>
    <property type="match status" value="1"/>
</dbReference>